<dbReference type="EMBL" id="JBHMDY010000004">
    <property type="protein sequence ID" value="MFB9259833.1"/>
    <property type="molecule type" value="Genomic_DNA"/>
</dbReference>
<evidence type="ECO:0000259" key="1">
    <source>
        <dbReference type="Pfam" id="PF19993"/>
    </source>
</evidence>
<name>A0ABV5JRW9_9ACTN</name>
<protein>
    <recommendedName>
        <fullName evidence="1">Double-GTPase 2 domain-containing protein</fullName>
    </recommendedName>
</protein>
<accession>A0ABV5JRW9</accession>
<dbReference type="Pfam" id="PF19993">
    <property type="entry name" value="DO-GTPase2"/>
    <property type="match status" value="1"/>
</dbReference>
<dbReference type="Proteomes" id="UP001589700">
    <property type="component" value="Unassembled WGS sequence"/>
</dbReference>
<sequence>MGRPKLEQHIAVFGESGSGKTVLLSSFYGAAQEPSNVKKNGFNIIALTSRQGTKLHGNYLGMRNKAELPEQDKHKWDSFRFAVKAQKTKEAAGGYLDALNLVWHDYPGEWWEGRRDDSASLRARQISSFKALLGSDVAMILIDGQKLLDNKGEESRYLKQLFTTFRNTLHGLRDEILDSGKKLDRFPRIWMLALSKSDLLPDVDVVGLRDIVVENAGEELELLRDVIGSFVTTPDALSVGDDYVLLSAGTFEPKKIDLSLSIGTDLLLPIAAILPFERHVKWVKALELPGKLAEVLLKSAGVLTTALLVNKKKLPGPIAAVVTLLGPSLINDAAEMAGTSLREANKVAREKGDVLGALLTSFKIDLEDAEKAGRLLRSIQ</sequence>
<gene>
    <name evidence="2" type="ORF">ACFFVD_08470</name>
</gene>
<keyword evidence="3" id="KW-1185">Reference proteome</keyword>
<dbReference type="InterPro" id="IPR027417">
    <property type="entry name" value="P-loop_NTPase"/>
</dbReference>
<comment type="caution">
    <text evidence="2">The sequence shown here is derived from an EMBL/GenBank/DDBJ whole genome shotgun (WGS) entry which is preliminary data.</text>
</comment>
<evidence type="ECO:0000313" key="3">
    <source>
        <dbReference type="Proteomes" id="UP001589700"/>
    </source>
</evidence>
<dbReference type="InterPro" id="IPR045528">
    <property type="entry name" value="DO-GTPase2"/>
</dbReference>
<reference evidence="2 3" key="1">
    <citation type="submission" date="2024-09" db="EMBL/GenBank/DDBJ databases">
        <authorList>
            <person name="Sun Q."/>
            <person name="Mori K."/>
        </authorList>
    </citation>
    <scope>NUCLEOTIDE SEQUENCE [LARGE SCALE GENOMIC DNA]</scope>
    <source>
        <strain evidence="2 3">CCM 7659</strain>
    </source>
</reference>
<organism evidence="2 3">
    <name type="scientific">Dietzia aerolata</name>
    <dbReference type="NCBI Taxonomy" id="595984"/>
    <lineage>
        <taxon>Bacteria</taxon>
        <taxon>Bacillati</taxon>
        <taxon>Actinomycetota</taxon>
        <taxon>Actinomycetes</taxon>
        <taxon>Mycobacteriales</taxon>
        <taxon>Dietziaceae</taxon>
        <taxon>Dietzia</taxon>
    </lineage>
</organism>
<proteinExistence type="predicted"/>
<feature type="domain" description="Double-GTPase 2" evidence="1">
    <location>
        <begin position="9"/>
        <end position="199"/>
    </location>
</feature>
<dbReference type="RefSeq" id="WP_182633561.1">
    <property type="nucleotide sequence ID" value="NZ_JAALDM010000319.1"/>
</dbReference>
<evidence type="ECO:0000313" key="2">
    <source>
        <dbReference type="EMBL" id="MFB9259833.1"/>
    </source>
</evidence>
<dbReference type="SUPFAM" id="SSF52540">
    <property type="entry name" value="P-loop containing nucleoside triphosphate hydrolases"/>
    <property type="match status" value="1"/>
</dbReference>